<keyword evidence="7" id="KW-1185">Reference proteome</keyword>
<sequence length="61" mass="7076">MEDDGIVAELKYEITAENEGIDVSARKFWLFLVNKNGHWLWGLTQKQWISMSTDMSKVLTT</sequence>
<evidence type="ECO:0000313" key="4">
    <source>
        <dbReference type="EMBL" id="KAG2970037.1"/>
    </source>
</evidence>
<evidence type="ECO:0000313" key="6">
    <source>
        <dbReference type="EMBL" id="RAW22633.1"/>
    </source>
</evidence>
<dbReference type="EMBL" id="RCMG01000715">
    <property type="protein sequence ID" value="KAG2850102.1"/>
    <property type="molecule type" value="Genomic_DNA"/>
</dbReference>
<dbReference type="OrthoDB" id="127907at2759"/>
<proteinExistence type="predicted"/>
<organism evidence="6 7">
    <name type="scientific">Phytophthora cactorum</name>
    <dbReference type="NCBI Taxonomy" id="29920"/>
    <lineage>
        <taxon>Eukaryota</taxon>
        <taxon>Sar</taxon>
        <taxon>Stramenopiles</taxon>
        <taxon>Oomycota</taxon>
        <taxon>Peronosporomycetes</taxon>
        <taxon>Peronosporales</taxon>
        <taxon>Peronosporaceae</taxon>
        <taxon>Phytophthora</taxon>
    </lineage>
</organism>
<evidence type="ECO:0000313" key="2">
    <source>
        <dbReference type="EMBL" id="KAG2914530.1"/>
    </source>
</evidence>
<dbReference type="Proteomes" id="UP000736787">
    <property type="component" value="Unassembled WGS sequence"/>
</dbReference>
<comment type="caution">
    <text evidence="6">The sequence shown here is derived from an EMBL/GenBank/DDBJ whole genome shotgun (WGS) entry which is preliminary data.</text>
</comment>
<dbReference type="EMBL" id="RCMI01000310">
    <property type="protein sequence ID" value="KAG2918308.1"/>
    <property type="molecule type" value="Genomic_DNA"/>
</dbReference>
<evidence type="ECO:0000313" key="7">
    <source>
        <dbReference type="Proteomes" id="UP000251314"/>
    </source>
</evidence>
<dbReference type="Proteomes" id="UP000251314">
    <property type="component" value="Unassembled WGS sequence"/>
</dbReference>
<dbReference type="EMBL" id="RCML01000754">
    <property type="protein sequence ID" value="KAG2970037.1"/>
    <property type="molecule type" value="Genomic_DNA"/>
</dbReference>
<reference evidence="1" key="2">
    <citation type="submission" date="2018-10" db="EMBL/GenBank/DDBJ databases">
        <title>Effector identification in a new, highly contiguous assembly of the strawberry crown rot pathogen Phytophthora cactorum.</title>
        <authorList>
            <person name="Armitage A.D."/>
            <person name="Nellist C.F."/>
            <person name="Bates H."/>
            <person name="Vickerstaff R.J."/>
            <person name="Harrison R.J."/>
        </authorList>
    </citation>
    <scope>NUCLEOTIDE SEQUENCE</scope>
    <source>
        <strain evidence="1">15-7</strain>
        <strain evidence="3">4032</strain>
        <strain evidence="2">4040</strain>
        <strain evidence="4">P415</strain>
        <strain evidence="5">P421</strain>
    </source>
</reference>
<evidence type="ECO:0000313" key="1">
    <source>
        <dbReference type="EMBL" id="KAG2850102.1"/>
    </source>
</evidence>
<evidence type="ECO:0000313" key="3">
    <source>
        <dbReference type="EMBL" id="KAG2918308.1"/>
    </source>
</evidence>
<dbReference type="EMBL" id="RCMV01000740">
    <property type="protein sequence ID" value="KAG3213373.1"/>
    <property type="molecule type" value="Genomic_DNA"/>
</dbReference>
<dbReference type="Proteomes" id="UP000760860">
    <property type="component" value="Unassembled WGS sequence"/>
</dbReference>
<dbReference type="Proteomes" id="UP000735874">
    <property type="component" value="Unassembled WGS sequence"/>
</dbReference>
<protein>
    <submittedName>
        <fullName evidence="6">Uncharacterized protein</fullName>
    </submittedName>
</protein>
<dbReference type="VEuPathDB" id="FungiDB:PC110_g20924"/>
<reference evidence="6 7" key="1">
    <citation type="submission" date="2018-01" db="EMBL/GenBank/DDBJ databases">
        <title>Draft genome of the strawberry crown rot pathogen Phytophthora cactorum.</title>
        <authorList>
            <person name="Armitage A.D."/>
            <person name="Lysoe E."/>
            <person name="Nellist C.F."/>
            <person name="Harrison R.J."/>
            <person name="Brurberg M.B."/>
        </authorList>
    </citation>
    <scope>NUCLEOTIDE SEQUENCE [LARGE SCALE GENOMIC DNA]</scope>
    <source>
        <strain evidence="6 7">10300</strain>
    </source>
</reference>
<gene>
    <name evidence="6" type="ORF">PC110_g20924</name>
    <name evidence="1" type="ORF">PC113_g17088</name>
    <name evidence="3" type="ORF">PC115_g10460</name>
    <name evidence="2" type="ORF">PC117_g18294</name>
    <name evidence="4" type="ORF">PC118_g17124</name>
    <name evidence="5" type="ORF">PC129_g15689</name>
</gene>
<dbReference type="AlphaFoldDB" id="A0A329RD85"/>
<dbReference type="Proteomes" id="UP000774804">
    <property type="component" value="Unassembled WGS sequence"/>
</dbReference>
<dbReference type="Proteomes" id="UP000697107">
    <property type="component" value="Unassembled WGS sequence"/>
</dbReference>
<dbReference type="EMBL" id="MJFZ01001251">
    <property type="protein sequence ID" value="RAW22633.1"/>
    <property type="molecule type" value="Genomic_DNA"/>
</dbReference>
<evidence type="ECO:0000313" key="5">
    <source>
        <dbReference type="EMBL" id="KAG3213373.1"/>
    </source>
</evidence>
<dbReference type="EMBL" id="RCMK01000728">
    <property type="protein sequence ID" value="KAG2914530.1"/>
    <property type="molecule type" value="Genomic_DNA"/>
</dbReference>
<accession>A0A329RD85</accession>
<name>A0A329RD85_9STRA</name>